<dbReference type="Proteomes" id="UP001596047">
    <property type="component" value="Unassembled WGS sequence"/>
</dbReference>
<comment type="caution">
    <text evidence="1">The sequence shown here is derived from an EMBL/GenBank/DDBJ whole genome shotgun (WGS) entry which is preliminary data.</text>
</comment>
<dbReference type="RefSeq" id="WP_379186274.1">
    <property type="nucleotide sequence ID" value="NZ_JBHSOW010000007.1"/>
</dbReference>
<sequence length="61" mass="6963">MKKVIRTDADLDNCIYFQSNIEVSIGGELDDMGVLQDYSEETIKVNGYYYLRCNCTLTTAK</sequence>
<dbReference type="EMBL" id="JBHSOW010000007">
    <property type="protein sequence ID" value="MFC5647819.1"/>
    <property type="molecule type" value="Genomic_DNA"/>
</dbReference>
<protein>
    <submittedName>
        <fullName evidence="1">Uncharacterized protein</fullName>
    </submittedName>
</protein>
<reference evidence="2" key="1">
    <citation type="journal article" date="2019" name="Int. J. Syst. Evol. Microbiol.">
        <title>The Global Catalogue of Microorganisms (GCM) 10K type strain sequencing project: providing services to taxonomists for standard genome sequencing and annotation.</title>
        <authorList>
            <consortium name="The Broad Institute Genomics Platform"/>
            <consortium name="The Broad Institute Genome Sequencing Center for Infectious Disease"/>
            <person name="Wu L."/>
            <person name="Ma J."/>
        </authorList>
    </citation>
    <scope>NUCLEOTIDE SEQUENCE [LARGE SCALE GENOMIC DNA]</scope>
    <source>
        <strain evidence="2">CGMCC 1.3240</strain>
    </source>
</reference>
<evidence type="ECO:0000313" key="1">
    <source>
        <dbReference type="EMBL" id="MFC5647819.1"/>
    </source>
</evidence>
<proteinExistence type="predicted"/>
<keyword evidence="2" id="KW-1185">Reference proteome</keyword>
<organism evidence="1 2">
    <name type="scientific">Paenibacillus solisilvae</name>
    <dbReference type="NCBI Taxonomy" id="2486751"/>
    <lineage>
        <taxon>Bacteria</taxon>
        <taxon>Bacillati</taxon>
        <taxon>Bacillota</taxon>
        <taxon>Bacilli</taxon>
        <taxon>Bacillales</taxon>
        <taxon>Paenibacillaceae</taxon>
        <taxon>Paenibacillus</taxon>
    </lineage>
</organism>
<evidence type="ECO:0000313" key="2">
    <source>
        <dbReference type="Proteomes" id="UP001596047"/>
    </source>
</evidence>
<name>A0ABW0VSG3_9BACL</name>
<accession>A0ABW0VSG3</accession>
<gene>
    <name evidence="1" type="ORF">ACFPYJ_01550</name>
</gene>